<reference evidence="1" key="2">
    <citation type="journal article" date="2015" name="Fish Shellfish Immunol.">
        <title>Early steps in the European eel (Anguilla anguilla)-Vibrio vulnificus interaction in the gills: Role of the RtxA13 toxin.</title>
        <authorList>
            <person name="Callol A."/>
            <person name="Pajuelo D."/>
            <person name="Ebbesson L."/>
            <person name="Teles M."/>
            <person name="MacKenzie S."/>
            <person name="Amaro C."/>
        </authorList>
    </citation>
    <scope>NUCLEOTIDE SEQUENCE</scope>
</reference>
<name>A0A0E9WT54_ANGAN</name>
<dbReference type="EMBL" id="GBXM01015136">
    <property type="protein sequence ID" value="JAH93441.1"/>
    <property type="molecule type" value="Transcribed_RNA"/>
</dbReference>
<evidence type="ECO:0000313" key="1">
    <source>
        <dbReference type="EMBL" id="JAH93441.1"/>
    </source>
</evidence>
<protein>
    <submittedName>
        <fullName evidence="1">Uncharacterized protein</fullName>
    </submittedName>
</protein>
<reference evidence="1" key="1">
    <citation type="submission" date="2014-11" db="EMBL/GenBank/DDBJ databases">
        <authorList>
            <person name="Amaro Gonzalez C."/>
        </authorList>
    </citation>
    <scope>NUCLEOTIDE SEQUENCE</scope>
</reference>
<organism evidence="1">
    <name type="scientific">Anguilla anguilla</name>
    <name type="common">European freshwater eel</name>
    <name type="synonym">Muraena anguilla</name>
    <dbReference type="NCBI Taxonomy" id="7936"/>
    <lineage>
        <taxon>Eukaryota</taxon>
        <taxon>Metazoa</taxon>
        <taxon>Chordata</taxon>
        <taxon>Craniata</taxon>
        <taxon>Vertebrata</taxon>
        <taxon>Euteleostomi</taxon>
        <taxon>Actinopterygii</taxon>
        <taxon>Neopterygii</taxon>
        <taxon>Teleostei</taxon>
        <taxon>Anguilliformes</taxon>
        <taxon>Anguillidae</taxon>
        <taxon>Anguilla</taxon>
    </lineage>
</organism>
<dbReference type="AlphaFoldDB" id="A0A0E9WT54"/>
<accession>A0A0E9WT54</accession>
<sequence length="64" mass="7339">MLVICFEYAQCIQRTTLSMMTSIKYKCKISPRNLNFKSQLNSHTTGYCNCIVNLIISSKSPRCL</sequence>
<proteinExistence type="predicted"/>